<evidence type="ECO:0000313" key="4">
    <source>
        <dbReference type="EMBL" id="MCF7561658.1"/>
    </source>
</evidence>
<name>A0ABS9IM35_9FLAO</name>
<accession>A0ABS9IM35</accession>
<evidence type="ECO:0000259" key="3">
    <source>
        <dbReference type="PROSITE" id="PS50198"/>
    </source>
</evidence>
<dbReference type="InterPro" id="IPR050280">
    <property type="entry name" value="OMP_Chaperone_SurA"/>
</dbReference>
<dbReference type="EC" id="5.2.1.8" evidence="4"/>
<dbReference type="PANTHER" id="PTHR47637">
    <property type="entry name" value="CHAPERONE SURA"/>
    <property type="match status" value="1"/>
</dbReference>
<dbReference type="SUPFAM" id="SSF109998">
    <property type="entry name" value="Triger factor/SurA peptide-binding domain-like"/>
    <property type="match status" value="1"/>
</dbReference>
<dbReference type="EMBL" id="JAKKDV010000007">
    <property type="protein sequence ID" value="MCF7561658.1"/>
    <property type="molecule type" value="Genomic_DNA"/>
</dbReference>
<dbReference type="InterPro" id="IPR027304">
    <property type="entry name" value="Trigger_fact/SurA_dom_sf"/>
</dbReference>
<dbReference type="SUPFAM" id="SSF54534">
    <property type="entry name" value="FKBP-like"/>
    <property type="match status" value="2"/>
</dbReference>
<dbReference type="PANTHER" id="PTHR47637:SF1">
    <property type="entry name" value="CHAPERONE SURA"/>
    <property type="match status" value="1"/>
</dbReference>
<feature type="domain" description="PpiC" evidence="3">
    <location>
        <begin position="311"/>
        <end position="424"/>
    </location>
</feature>
<keyword evidence="1" id="KW-0732">Signal</keyword>
<dbReference type="Gene3D" id="1.10.4030.10">
    <property type="entry name" value="Porin chaperone SurA, peptide-binding domain"/>
    <property type="match status" value="1"/>
</dbReference>
<feature type="domain" description="PpiC" evidence="3">
    <location>
        <begin position="206"/>
        <end position="308"/>
    </location>
</feature>
<organism evidence="4 5">
    <name type="scientific">Flaviramulus multivorans</name>
    <dbReference type="NCBI Taxonomy" id="1304750"/>
    <lineage>
        <taxon>Bacteria</taxon>
        <taxon>Pseudomonadati</taxon>
        <taxon>Bacteroidota</taxon>
        <taxon>Flavobacteriia</taxon>
        <taxon>Flavobacteriales</taxon>
        <taxon>Flavobacteriaceae</taxon>
        <taxon>Flaviramulus</taxon>
    </lineage>
</organism>
<dbReference type="PROSITE" id="PS50198">
    <property type="entry name" value="PPIC_PPIASE_2"/>
    <property type="match status" value="2"/>
</dbReference>
<evidence type="ECO:0000256" key="1">
    <source>
        <dbReference type="ARBA" id="ARBA00022729"/>
    </source>
</evidence>
<dbReference type="InterPro" id="IPR046357">
    <property type="entry name" value="PPIase_dom_sf"/>
</dbReference>
<proteinExistence type="predicted"/>
<dbReference type="Proteomes" id="UP001200022">
    <property type="component" value="Unassembled WGS sequence"/>
</dbReference>
<evidence type="ECO:0000313" key="5">
    <source>
        <dbReference type="Proteomes" id="UP001200022"/>
    </source>
</evidence>
<comment type="caution">
    <text evidence="4">The sequence shown here is derived from an EMBL/GenBank/DDBJ whole genome shotgun (WGS) entry which is preliminary data.</text>
</comment>
<gene>
    <name evidence="4" type="ORF">L3X39_13505</name>
</gene>
<keyword evidence="2" id="KW-0697">Rotamase</keyword>
<dbReference type="RefSeq" id="WP_237232392.1">
    <property type="nucleotide sequence ID" value="NZ_JAKKDV010000007.1"/>
</dbReference>
<protein>
    <submittedName>
        <fullName evidence="4">Peptidylprolyl isomerase</fullName>
        <ecNumber evidence="4">5.2.1.8</ecNumber>
    </submittedName>
</protein>
<evidence type="ECO:0000256" key="2">
    <source>
        <dbReference type="PROSITE-ProRule" id="PRU00278"/>
    </source>
</evidence>
<dbReference type="Pfam" id="PF00639">
    <property type="entry name" value="Rotamase"/>
    <property type="match status" value="2"/>
</dbReference>
<sequence length="484" mass="55662">MLLKINNLKFTINLKPISLLVITLFTINVMNSQEIIPDEVKEEAVKKVDSVDLSKAKKVDGVAAVVGDYIVLDSDVSKERLQLEAGGYDTKDITDCELFGKLLENKLYAHHAIQDSIQVSDAEIRRQVDYQIEQFLQQTNGSMDRLLAFYKKEDEKSFRDEMFEINKANTLAQKMQAKIIEEVEITPEEVRTFFNKIPKDELPTFGTELKVAQIVAEPKVSEEEKQRVIDRLKQFKADIIENGASFRSKAILYSDDPGSASKGGKYTLNRKQPRMVKEFRQVAFGLQEGEISEPFETEFGYHIITLEKIRGQEYDVAHILLIPRVSDEAVAEAKERLEKVRQRIVNGDISFADAAREVSDEKETKNDGGQLINPTTQDYNFELTRMDPELYAQIQDLKDGEVSLVLSEEDRSSKKKFKILTVTDRIDEHTADYARDYLKIKQLAEEEKKIQAIEKWQEEKILDTYIKISGEYRNCEFSSNWLKK</sequence>
<keyword evidence="5" id="KW-1185">Reference proteome</keyword>
<dbReference type="InterPro" id="IPR000297">
    <property type="entry name" value="PPIase_PpiC"/>
</dbReference>
<keyword evidence="2 4" id="KW-0413">Isomerase</keyword>
<reference evidence="4 5" key="1">
    <citation type="submission" date="2022-01" db="EMBL/GenBank/DDBJ databases">
        <title>Draft genome sequence of Sabulilitoribacter multivorans KCTC 32326.</title>
        <authorList>
            <person name="Oh J.-S."/>
        </authorList>
    </citation>
    <scope>NUCLEOTIDE SEQUENCE [LARGE SCALE GENOMIC DNA]</scope>
    <source>
        <strain evidence="4 5">M-M16</strain>
    </source>
</reference>
<dbReference type="Gene3D" id="3.10.50.40">
    <property type="match status" value="2"/>
</dbReference>
<dbReference type="GO" id="GO:0003755">
    <property type="term" value="F:peptidyl-prolyl cis-trans isomerase activity"/>
    <property type="evidence" value="ECO:0007669"/>
    <property type="project" value="UniProtKB-EC"/>
</dbReference>